<reference evidence="2" key="1">
    <citation type="submission" date="2021-05" db="EMBL/GenBank/DDBJ databases">
        <authorList>
            <person name="Alioto T."/>
            <person name="Alioto T."/>
            <person name="Gomez Garrido J."/>
        </authorList>
    </citation>
    <scope>NUCLEOTIDE SEQUENCE</scope>
</reference>
<evidence type="ECO:0000313" key="2">
    <source>
        <dbReference type="EMBL" id="CAG6469764.1"/>
    </source>
</evidence>
<name>A0A8D8B5H1_CULPI</name>
<feature type="region of interest" description="Disordered" evidence="1">
    <location>
        <begin position="76"/>
        <end position="102"/>
    </location>
</feature>
<feature type="compositionally biased region" description="Basic and acidic residues" evidence="1">
    <location>
        <begin position="79"/>
        <end position="91"/>
    </location>
</feature>
<protein>
    <submittedName>
        <fullName evidence="2">(northern house mosquito) hypothetical protein</fullName>
    </submittedName>
</protein>
<proteinExistence type="predicted"/>
<dbReference type="AlphaFoldDB" id="A0A8D8B5H1"/>
<dbReference type="EMBL" id="HBUE01063792">
    <property type="protein sequence ID" value="CAG6469764.1"/>
    <property type="molecule type" value="Transcribed_RNA"/>
</dbReference>
<accession>A0A8D8B5H1</accession>
<organism evidence="2">
    <name type="scientific">Culex pipiens</name>
    <name type="common">House mosquito</name>
    <dbReference type="NCBI Taxonomy" id="7175"/>
    <lineage>
        <taxon>Eukaryota</taxon>
        <taxon>Metazoa</taxon>
        <taxon>Ecdysozoa</taxon>
        <taxon>Arthropoda</taxon>
        <taxon>Hexapoda</taxon>
        <taxon>Insecta</taxon>
        <taxon>Pterygota</taxon>
        <taxon>Neoptera</taxon>
        <taxon>Endopterygota</taxon>
        <taxon>Diptera</taxon>
        <taxon>Nematocera</taxon>
        <taxon>Culicoidea</taxon>
        <taxon>Culicidae</taxon>
        <taxon>Culicinae</taxon>
        <taxon>Culicini</taxon>
        <taxon>Culex</taxon>
        <taxon>Culex</taxon>
    </lineage>
</organism>
<sequence length="102" mass="11062">MPVGQRLWRIPQPLLATTSLGANFRQNRTGKAHRQRVPSAVDQAADLLHRTHAPSVPRKHQPIKAGQSAGVFGPVCGHSAEEAGEKRKEGGVRGGRGRFRRG</sequence>
<evidence type="ECO:0000256" key="1">
    <source>
        <dbReference type="SAM" id="MobiDB-lite"/>
    </source>
</evidence>